<accession>C6HZC2</accession>
<feature type="transmembrane region" description="Helical" evidence="7">
    <location>
        <begin position="12"/>
        <end position="30"/>
    </location>
</feature>
<dbReference type="PROSITE" id="PS50928">
    <property type="entry name" value="ABC_TM1"/>
    <property type="match status" value="1"/>
</dbReference>
<dbReference type="PANTHER" id="PTHR30465:SF0">
    <property type="entry name" value="OLIGOPEPTIDE TRANSPORT SYSTEM PERMEASE PROTEIN APPB"/>
    <property type="match status" value="1"/>
</dbReference>
<keyword evidence="5 7" id="KW-1133">Transmembrane helix</keyword>
<evidence type="ECO:0000259" key="8">
    <source>
        <dbReference type="PROSITE" id="PS50928"/>
    </source>
</evidence>
<evidence type="ECO:0000256" key="6">
    <source>
        <dbReference type="ARBA" id="ARBA00023136"/>
    </source>
</evidence>
<organism evidence="9 10">
    <name type="scientific">Leptospirillum ferrodiazotrophum</name>
    <dbReference type="NCBI Taxonomy" id="412449"/>
    <lineage>
        <taxon>Bacteria</taxon>
        <taxon>Pseudomonadati</taxon>
        <taxon>Nitrospirota</taxon>
        <taxon>Nitrospiria</taxon>
        <taxon>Nitrospirales</taxon>
        <taxon>Nitrospiraceae</taxon>
        <taxon>Leptospirillum</taxon>
    </lineage>
</organism>
<evidence type="ECO:0000313" key="10">
    <source>
        <dbReference type="Proteomes" id="UP000009374"/>
    </source>
</evidence>
<dbReference type="SUPFAM" id="SSF161098">
    <property type="entry name" value="MetI-like"/>
    <property type="match status" value="1"/>
</dbReference>
<name>C6HZC2_9BACT</name>
<keyword evidence="2 7" id="KW-0813">Transport</keyword>
<feature type="transmembrane region" description="Helical" evidence="7">
    <location>
        <begin position="188"/>
        <end position="207"/>
    </location>
</feature>
<comment type="subcellular location">
    <subcellularLocation>
        <location evidence="1 7">Cell membrane</location>
        <topology evidence="1 7">Multi-pass membrane protein</topology>
    </subcellularLocation>
</comment>
<dbReference type="EMBL" id="GG693880">
    <property type="protein sequence ID" value="EES52133.1"/>
    <property type="molecule type" value="Genomic_DNA"/>
</dbReference>
<feature type="transmembrane region" description="Helical" evidence="7">
    <location>
        <begin position="96"/>
        <end position="120"/>
    </location>
</feature>
<dbReference type="PANTHER" id="PTHR30465">
    <property type="entry name" value="INNER MEMBRANE ABC TRANSPORTER"/>
    <property type="match status" value="1"/>
</dbReference>
<reference evidence="9 10" key="1">
    <citation type="journal article" date="2009" name="Appl. Environ. Microbiol.">
        <title>Community genomic and proteomic analyses of chemoautotrophic iron-oxidizing "Leptospirillum rubarum" (Group II) and "Leptospirillum ferrodiazotrophum" (Group III) bacteria in acid mine drainage biofilms.</title>
        <authorList>
            <person name="Goltsman D.S."/>
            <person name="Denef V.J."/>
            <person name="Singer S.W."/>
            <person name="VerBerkmoes N.C."/>
            <person name="Lefsrud M."/>
            <person name="Mueller R.S."/>
            <person name="Dick G.J."/>
            <person name="Sun C.L."/>
            <person name="Wheeler K.E."/>
            <person name="Zemla A."/>
            <person name="Baker B.J."/>
            <person name="Hauser L."/>
            <person name="Land M."/>
            <person name="Shah M.B."/>
            <person name="Thelen M.P."/>
            <person name="Hettich R.L."/>
            <person name="Banfield J.F."/>
        </authorList>
    </citation>
    <scope>NUCLEOTIDE SEQUENCE [LARGE SCALE GENOMIC DNA]</scope>
</reference>
<keyword evidence="10" id="KW-1185">Reference proteome</keyword>
<comment type="similarity">
    <text evidence="7">Belongs to the binding-protein-dependent transport system permease family.</text>
</comment>
<feature type="transmembrane region" description="Helical" evidence="7">
    <location>
        <begin position="132"/>
        <end position="156"/>
    </location>
</feature>
<gene>
    <name evidence="9" type="ORF">UBAL3_94530099</name>
</gene>
<protein>
    <submittedName>
        <fullName evidence="9">Putative oligopeptide ABC transporter, permease protein</fullName>
    </submittedName>
</protein>
<dbReference type="Pfam" id="PF00528">
    <property type="entry name" value="BPD_transp_1"/>
    <property type="match status" value="1"/>
</dbReference>
<sequence length="322" mass="35118">MTRALLLRLSHMVVVLFGIVLLSFVMMDFAPGDFLTQMALNPQISPKTIAALREQYGLGLPFPEQFGRWLTALLRGNLGYSFSYHLPVSTLIAQRIPMTLLLTGTAVLLSWGAALPLAVFGARRAGGVLDRFLLSFSYLSISFPSFFLAVLGLLLAEKTGLFPIGGARSSLPAGAGEGTRILDLLHHLILPATTLALGSFGVLYRLMRSSVLEVISQPYMNAARSRGLAERILFWRYLFRNAINPLVTLFGMELGGLLSGAAFTEMVFGWPGMGRLMLHAVMTRDLYLVMGGLLMGAVLLLLGNLLADGLLYLLDPRTRETP</sequence>
<evidence type="ECO:0000256" key="1">
    <source>
        <dbReference type="ARBA" id="ARBA00004651"/>
    </source>
</evidence>
<dbReference type="Proteomes" id="UP000009374">
    <property type="component" value="Unassembled WGS sequence"/>
</dbReference>
<keyword evidence="4 7" id="KW-0812">Transmembrane</keyword>
<feature type="transmembrane region" description="Helical" evidence="7">
    <location>
        <begin position="288"/>
        <end position="314"/>
    </location>
</feature>
<evidence type="ECO:0000256" key="7">
    <source>
        <dbReference type="RuleBase" id="RU363032"/>
    </source>
</evidence>
<dbReference type="Pfam" id="PF19300">
    <property type="entry name" value="BPD_transp_1_N"/>
    <property type="match status" value="1"/>
</dbReference>
<dbReference type="CDD" id="cd06261">
    <property type="entry name" value="TM_PBP2"/>
    <property type="match status" value="1"/>
</dbReference>
<evidence type="ECO:0000256" key="2">
    <source>
        <dbReference type="ARBA" id="ARBA00022448"/>
    </source>
</evidence>
<keyword evidence="6 7" id="KW-0472">Membrane</keyword>
<evidence type="ECO:0000256" key="5">
    <source>
        <dbReference type="ARBA" id="ARBA00022989"/>
    </source>
</evidence>
<dbReference type="AlphaFoldDB" id="C6HZC2"/>
<dbReference type="InterPro" id="IPR045621">
    <property type="entry name" value="BPD_transp_1_N"/>
</dbReference>
<dbReference type="Gene3D" id="1.10.3720.10">
    <property type="entry name" value="MetI-like"/>
    <property type="match status" value="1"/>
</dbReference>
<evidence type="ECO:0000313" key="9">
    <source>
        <dbReference type="EMBL" id="EES52133.1"/>
    </source>
</evidence>
<feature type="domain" description="ABC transmembrane type-1" evidence="8">
    <location>
        <begin position="96"/>
        <end position="311"/>
    </location>
</feature>
<dbReference type="GO" id="GO:0055085">
    <property type="term" value="P:transmembrane transport"/>
    <property type="evidence" value="ECO:0007669"/>
    <property type="project" value="InterPro"/>
</dbReference>
<keyword evidence="3" id="KW-1003">Cell membrane</keyword>
<dbReference type="InterPro" id="IPR035906">
    <property type="entry name" value="MetI-like_sf"/>
</dbReference>
<feature type="transmembrane region" description="Helical" evidence="7">
    <location>
        <begin position="246"/>
        <end position="268"/>
    </location>
</feature>
<evidence type="ECO:0000256" key="4">
    <source>
        <dbReference type="ARBA" id="ARBA00022692"/>
    </source>
</evidence>
<dbReference type="GO" id="GO:0005886">
    <property type="term" value="C:plasma membrane"/>
    <property type="evidence" value="ECO:0007669"/>
    <property type="project" value="UniProtKB-SubCell"/>
</dbReference>
<evidence type="ECO:0000256" key="3">
    <source>
        <dbReference type="ARBA" id="ARBA00022475"/>
    </source>
</evidence>
<proteinExistence type="inferred from homology"/>
<dbReference type="InterPro" id="IPR000515">
    <property type="entry name" value="MetI-like"/>
</dbReference>